<evidence type="ECO:0000313" key="1">
    <source>
        <dbReference type="EMBL" id="MCV2371360.1"/>
    </source>
</evidence>
<accession>A0ABT2YMR2</accession>
<gene>
    <name evidence="1" type="ORF">LNV07_24990</name>
</gene>
<name>A0ABT2YMR2_9BURK</name>
<dbReference type="RefSeq" id="WP_263573940.1">
    <property type="nucleotide sequence ID" value="NZ_JAJIRN010000015.1"/>
</dbReference>
<proteinExistence type="predicted"/>
<dbReference type="Proteomes" id="UP001209701">
    <property type="component" value="Unassembled WGS sequence"/>
</dbReference>
<reference evidence="1 2" key="1">
    <citation type="submission" date="2021-11" db="EMBL/GenBank/DDBJ databases">
        <authorList>
            <person name="Liang Q."/>
            <person name="Mou H."/>
            <person name="Liu Z."/>
        </authorList>
    </citation>
    <scope>NUCLEOTIDE SEQUENCE [LARGE SCALE GENOMIC DNA]</scope>
    <source>
        <strain evidence="1 2">CHU3</strain>
    </source>
</reference>
<protein>
    <submittedName>
        <fullName evidence="1">Uncharacterized protein</fullName>
    </submittedName>
</protein>
<dbReference type="NCBIfam" id="NF041705">
    <property type="entry name" value="RIPP_cyclo_YhhA"/>
    <property type="match status" value="1"/>
</dbReference>
<keyword evidence="2" id="KW-1185">Reference proteome</keyword>
<comment type="caution">
    <text evidence="1">The sequence shown here is derived from an EMBL/GenBank/DDBJ whole genome shotgun (WGS) entry which is preliminary data.</text>
</comment>
<dbReference type="EMBL" id="JAJIRN010000015">
    <property type="protein sequence ID" value="MCV2371360.1"/>
    <property type="molecule type" value="Genomic_DNA"/>
</dbReference>
<sequence length="57" mass="6486">MSEFYEDVARVDADQASIEVDMTLISSFALARLVEEVRNDEAAVGSSYDRVHNRHNR</sequence>
<organism evidence="1 2">
    <name type="scientific">Roseateles oligotrophus</name>
    <dbReference type="NCBI Taxonomy" id="1769250"/>
    <lineage>
        <taxon>Bacteria</taxon>
        <taxon>Pseudomonadati</taxon>
        <taxon>Pseudomonadota</taxon>
        <taxon>Betaproteobacteria</taxon>
        <taxon>Burkholderiales</taxon>
        <taxon>Sphaerotilaceae</taxon>
        <taxon>Roseateles</taxon>
    </lineage>
</organism>
<evidence type="ECO:0000313" key="2">
    <source>
        <dbReference type="Proteomes" id="UP001209701"/>
    </source>
</evidence>